<proteinExistence type="predicted"/>
<dbReference type="EMBL" id="JAUHHV010000007">
    <property type="protein sequence ID" value="KAK1417594.1"/>
    <property type="molecule type" value="Genomic_DNA"/>
</dbReference>
<evidence type="ECO:0000313" key="2">
    <source>
        <dbReference type="EMBL" id="KAK1417594.1"/>
    </source>
</evidence>
<sequence>MASTTLIIFTLFSALIISCNLQTTTARRLLFFTIPAIPATLPIPSLPPYPPPAPSGLPSLSFPPLPPFVPTIPSFPFPISAPSIPPFTRIFTPPVAGTIRH</sequence>
<evidence type="ECO:0000256" key="1">
    <source>
        <dbReference type="SAM" id="SignalP"/>
    </source>
</evidence>
<gene>
    <name evidence="2" type="ORF">QVD17_26724</name>
</gene>
<feature type="chain" id="PRO_5041950439" evidence="1">
    <location>
        <begin position="27"/>
        <end position="101"/>
    </location>
</feature>
<evidence type="ECO:0000313" key="3">
    <source>
        <dbReference type="Proteomes" id="UP001229421"/>
    </source>
</evidence>
<accession>A0AAD8K751</accession>
<keyword evidence="1" id="KW-0732">Signal</keyword>
<organism evidence="2 3">
    <name type="scientific">Tagetes erecta</name>
    <name type="common">African marigold</name>
    <dbReference type="NCBI Taxonomy" id="13708"/>
    <lineage>
        <taxon>Eukaryota</taxon>
        <taxon>Viridiplantae</taxon>
        <taxon>Streptophyta</taxon>
        <taxon>Embryophyta</taxon>
        <taxon>Tracheophyta</taxon>
        <taxon>Spermatophyta</taxon>
        <taxon>Magnoliopsida</taxon>
        <taxon>eudicotyledons</taxon>
        <taxon>Gunneridae</taxon>
        <taxon>Pentapetalae</taxon>
        <taxon>asterids</taxon>
        <taxon>campanulids</taxon>
        <taxon>Asterales</taxon>
        <taxon>Asteraceae</taxon>
        <taxon>Asteroideae</taxon>
        <taxon>Heliantheae alliance</taxon>
        <taxon>Tageteae</taxon>
        <taxon>Tagetes</taxon>
    </lineage>
</organism>
<protein>
    <submittedName>
        <fullName evidence="2">Uncharacterized protein</fullName>
    </submittedName>
</protein>
<feature type="signal peptide" evidence="1">
    <location>
        <begin position="1"/>
        <end position="26"/>
    </location>
</feature>
<dbReference type="Proteomes" id="UP001229421">
    <property type="component" value="Unassembled WGS sequence"/>
</dbReference>
<keyword evidence="3" id="KW-1185">Reference proteome</keyword>
<dbReference type="AlphaFoldDB" id="A0AAD8K751"/>
<reference evidence="2" key="1">
    <citation type="journal article" date="2023" name="bioRxiv">
        <title>Improved chromosome-level genome assembly for marigold (Tagetes erecta).</title>
        <authorList>
            <person name="Jiang F."/>
            <person name="Yuan L."/>
            <person name="Wang S."/>
            <person name="Wang H."/>
            <person name="Xu D."/>
            <person name="Wang A."/>
            <person name="Fan W."/>
        </authorList>
    </citation>
    <scope>NUCLEOTIDE SEQUENCE</scope>
    <source>
        <strain evidence="2">WSJ</strain>
        <tissue evidence="2">Leaf</tissue>
    </source>
</reference>
<name>A0AAD8K751_TARER</name>
<comment type="caution">
    <text evidence="2">The sequence shown here is derived from an EMBL/GenBank/DDBJ whole genome shotgun (WGS) entry which is preliminary data.</text>
</comment>